<dbReference type="EMBL" id="JAVDZE010000004">
    <property type="protein sequence ID" value="MDV3104496.1"/>
    <property type="molecule type" value="Genomic_DNA"/>
</dbReference>
<dbReference type="Proteomes" id="UP001245683">
    <property type="component" value="Unassembled WGS sequence"/>
</dbReference>
<protein>
    <submittedName>
        <fullName evidence="2">Toxin-antitoxin system toxin component, PIN family</fullName>
    </submittedName>
</protein>
<name>A0AAE4T480_9EURY</name>
<dbReference type="PANTHER" id="PTHR34610:SF3">
    <property type="entry name" value="SSL7007 PROTEIN"/>
    <property type="match status" value="1"/>
</dbReference>
<organism evidence="2 3">
    <name type="scientific">Thermococcus waiotapuensis</name>
    <dbReference type="NCBI Taxonomy" id="90909"/>
    <lineage>
        <taxon>Archaea</taxon>
        <taxon>Methanobacteriati</taxon>
        <taxon>Methanobacteriota</taxon>
        <taxon>Thermococci</taxon>
        <taxon>Thermococcales</taxon>
        <taxon>Thermococcaceae</taxon>
        <taxon>Thermococcus</taxon>
    </lineage>
</organism>
<keyword evidence="3" id="KW-1185">Reference proteome</keyword>
<dbReference type="InterPro" id="IPR029060">
    <property type="entry name" value="PIN-like_dom_sf"/>
</dbReference>
<evidence type="ECO:0000259" key="1">
    <source>
        <dbReference type="SMART" id="SM00670"/>
    </source>
</evidence>
<dbReference type="Gene3D" id="3.40.50.1010">
    <property type="entry name" value="5'-nuclease"/>
    <property type="match status" value="1"/>
</dbReference>
<dbReference type="NCBIfam" id="TIGR00305">
    <property type="entry name" value="putative toxin-antitoxin system toxin component, PIN family"/>
    <property type="match status" value="1"/>
</dbReference>
<proteinExistence type="predicted"/>
<accession>A0AAE4T480</accession>
<reference evidence="2 3" key="1">
    <citation type="submission" date="2023-08" db="EMBL/GenBank/DDBJ databases">
        <title>Draft genome sequence of Thermococcus waiotapuensis WT1T, a thermophilic sulphur-dependent archaeon from order Thermococcales.</title>
        <authorList>
            <person name="Manners S.H."/>
            <person name="Carere C.R."/>
            <person name="Dhami M.K."/>
            <person name="Dobson R.C.J."/>
            <person name="Stott M.B."/>
        </authorList>
    </citation>
    <scope>NUCLEOTIDE SEQUENCE [LARGE SCALE GENOMIC DNA]</scope>
    <source>
        <strain evidence="2 3">WT1</strain>
    </source>
</reference>
<gene>
    <name evidence="2" type="ORF">RBI02_08110</name>
</gene>
<dbReference type="AlphaFoldDB" id="A0AAE4T480"/>
<feature type="domain" description="PIN" evidence="1">
    <location>
        <begin position="13"/>
        <end position="134"/>
    </location>
</feature>
<dbReference type="SUPFAM" id="SSF88723">
    <property type="entry name" value="PIN domain-like"/>
    <property type="match status" value="1"/>
</dbReference>
<sequence length="179" mass="20719">MGKAGEKAEKTRPGVVIDTSVLISALLSSKGHAFEVIKLLFDEKIKTYYSTATRGEYYNVIAYPKILKKIPRSIAKERVDVVILYSERVPIKRSFKRSKTLIEKVGDAKDIPFLDVVYNSKAEFLITYDRKHLLRIRDKNKRFKLGRHEFYILTPKEFLELYKKGKDLTGESKNEEAEV</sequence>
<dbReference type="PANTHER" id="PTHR34610">
    <property type="entry name" value="SSL7007 PROTEIN"/>
    <property type="match status" value="1"/>
</dbReference>
<comment type="caution">
    <text evidence="2">The sequence shown here is derived from an EMBL/GenBank/DDBJ whole genome shotgun (WGS) entry which is preliminary data.</text>
</comment>
<dbReference type="Pfam" id="PF13470">
    <property type="entry name" value="PIN_3"/>
    <property type="match status" value="1"/>
</dbReference>
<dbReference type="RefSeq" id="WP_315342806.1">
    <property type="nucleotide sequence ID" value="NZ_JAVDZE010000004.1"/>
</dbReference>
<evidence type="ECO:0000313" key="2">
    <source>
        <dbReference type="EMBL" id="MDV3104496.1"/>
    </source>
</evidence>
<dbReference type="InterPro" id="IPR002850">
    <property type="entry name" value="PIN_toxin-like"/>
</dbReference>
<dbReference type="SMART" id="SM00670">
    <property type="entry name" value="PINc"/>
    <property type="match status" value="1"/>
</dbReference>
<evidence type="ECO:0000313" key="3">
    <source>
        <dbReference type="Proteomes" id="UP001245683"/>
    </source>
</evidence>
<dbReference type="InterPro" id="IPR002716">
    <property type="entry name" value="PIN_dom"/>
</dbReference>